<reference evidence="1 2" key="1">
    <citation type="journal article" date="2016" name="Nat. Commun.">
        <title>Thousands of microbial genomes shed light on interconnected biogeochemical processes in an aquifer system.</title>
        <authorList>
            <person name="Anantharaman K."/>
            <person name="Brown C.T."/>
            <person name="Hug L.A."/>
            <person name="Sharon I."/>
            <person name="Castelle C.J."/>
            <person name="Probst A.J."/>
            <person name="Thomas B.C."/>
            <person name="Singh A."/>
            <person name="Wilkins M.J."/>
            <person name="Karaoz U."/>
            <person name="Brodie E.L."/>
            <person name="Williams K.H."/>
            <person name="Hubbard S.S."/>
            <person name="Banfield J.F."/>
        </authorList>
    </citation>
    <scope>NUCLEOTIDE SEQUENCE [LARGE SCALE GENOMIC DNA]</scope>
</reference>
<dbReference type="Proteomes" id="UP000177122">
    <property type="component" value="Unassembled WGS sequence"/>
</dbReference>
<evidence type="ECO:0000313" key="2">
    <source>
        <dbReference type="Proteomes" id="UP000177122"/>
    </source>
</evidence>
<evidence type="ECO:0000313" key="1">
    <source>
        <dbReference type="EMBL" id="OGZ05939.1"/>
    </source>
</evidence>
<name>A0A1G2CX15_9BACT</name>
<gene>
    <name evidence="1" type="ORF">A2845_04015</name>
</gene>
<accession>A0A1G2CX15</accession>
<dbReference type="AlphaFoldDB" id="A0A1G2CX15"/>
<dbReference type="EMBL" id="MHLI01000006">
    <property type="protein sequence ID" value="OGZ05939.1"/>
    <property type="molecule type" value="Genomic_DNA"/>
</dbReference>
<protein>
    <submittedName>
        <fullName evidence="1">Uncharacterized protein</fullName>
    </submittedName>
</protein>
<comment type="caution">
    <text evidence="1">The sequence shown here is derived from an EMBL/GenBank/DDBJ whole genome shotgun (WGS) entry which is preliminary data.</text>
</comment>
<organism evidence="1 2">
    <name type="scientific">Candidatus Lloydbacteria bacterium RIFCSPHIGHO2_01_FULL_49_22</name>
    <dbReference type="NCBI Taxonomy" id="1798658"/>
    <lineage>
        <taxon>Bacteria</taxon>
        <taxon>Candidatus Lloydiibacteriota</taxon>
    </lineage>
</organism>
<sequence length="86" mass="9813">MKSSTRNETKREEFDALLLLLTGMVPSDAEVSADGFLFIPPNAMKMDNASSRFLRVRITELAGPNGWRNHLVDDKYAGWWIRRPTC</sequence>
<proteinExistence type="predicted"/>